<comment type="caution">
    <text evidence="6">The sequence shown here is derived from an EMBL/GenBank/DDBJ whole genome shotgun (WGS) entry which is preliminary data.</text>
</comment>
<dbReference type="AlphaFoldDB" id="A0A7W5BAE9"/>
<feature type="signal peptide" evidence="4">
    <location>
        <begin position="1"/>
        <end position="22"/>
    </location>
</feature>
<organism evidence="6 7">
    <name type="scientific">Pseudoduganella violacea</name>
    <dbReference type="NCBI Taxonomy" id="1715466"/>
    <lineage>
        <taxon>Bacteria</taxon>
        <taxon>Pseudomonadati</taxon>
        <taxon>Pseudomonadota</taxon>
        <taxon>Betaproteobacteria</taxon>
        <taxon>Burkholderiales</taxon>
        <taxon>Oxalobacteraceae</taxon>
        <taxon>Telluria group</taxon>
        <taxon>Pseudoduganella</taxon>
    </lineage>
</organism>
<accession>A0A7W5BAE9</accession>
<dbReference type="Gene3D" id="2.60.20.10">
    <property type="entry name" value="Crystallins"/>
    <property type="match status" value="2"/>
</dbReference>
<keyword evidence="2" id="KW-0677">Repeat</keyword>
<evidence type="ECO:0000256" key="1">
    <source>
        <dbReference type="ARBA" id="ARBA00009646"/>
    </source>
</evidence>
<evidence type="ECO:0000256" key="3">
    <source>
        <dbReference type="SAM" id="MobiDB-lite"/>
    </source>
</evidence>
<keyword evidence="7" id="KW-1185">Reference proteome</keyword>
<dbReference type="SUPFAM" id="SSF49695">
    <property type="entry name" value="gamma-Crystallin-like"/>
    <property type="match status" value="2"/>
</dbReference>
<feature type="domain" description="Beta/gamma crystallin 'Greek key'" evidence="5">
    <location>
        <begin position="187"/>
        <end position="226"/>
    </location>
</feature>
<evidence type="ECO:0000256" key="4">
    <source>
        <dbReference type="SAM" id="SignalP"/>
    </source>
</evidence>
<dbReference type="PANTHER" id="PTHR11818:SF42">
    <property type="entry name" value="VOLTAGE-GATED HYDROGEN CHANNEL 1"/>
    <property type="match status" value="1"/>
</dbReference>
<dbReference type="InterPro" id="IPR050252">
    <property type="entry name" value="Beta/Gamma-Crystallin"/>
</dbReference>
<dbReference type="SMART" id="SM00247">
    <property type="entry name" value="XTALbg"/>
    <property type="match status" value="2"/>
</dbReference>
<dbReference type="RefSeq" id="WP_183441319.1">
    <property type="nucleotide sequence ID" value="NZ_JACHXD010000006.1"/>
</dbReference>
<proteinExistence type="inferred from homology"/>
<gene>
    <name evidence="6" type="ORF">FHS03_002540</name>
</gene>
<evidence type="ECO:0000256" key="2">
    <source>
        <dbReference type="ARBA" id="ARBA00022737"/>
    </source>
</evidence>
<dbReference type="InterPro" id="IPR011024">
    <property type="entry name" value="G_crystallin-like"/>
</dbReference>
<name>A0A7W5BAE9_9BURK</name>
<protein>
    <recommendedName>
        <fullName evidence="5">Beta/gamma crystallin 'Greek key' domain-containing protein</fullName>
    </recommendedName>
</protein>
<dbReference type="PROSITE" id="PS50915">
    <property type="entry name" value="CRYSTALLIN_BETA_GAMMA"/>
    <property type="match status" value="2"/>
</dbReference>
<dbReference type="PANTHER" id="PTHR11818">
    <property type="entry name" value="BETA/GAMMA CRYSTALLIN"/>
    <property type="match status" value="1"/>
</dbReference>
<dbReference type="Pfam" id="PF00030">
    <property type="entry name" value="Crystall"/>
    <property type="match status" value="2"/>
</dbReference>
<evidence type="ECO:0000313" key="7">
    <source>
        <dbReference type="Proteomes" id="UP000541535"/>
    </source>
</evidence>
<keyword evidence="4" id="KW-0732">Signal</keyword>
<comment type="similarity">
    <text evidence="1">Belongs to the beta/gamma-crystallin family.</text>
</comment>
<feature type="compositionally biased region" description="Basic and acidic residues" evidence="3">
    <location>
        <begin position="119"/>
        <end position="143"/>
    </location>
</feature>
<dbReference type="InterPro" id="IPR001064">
    <property type="entry name" value="Beta/gamma_crystallin"/>
</dbReference>
<evidence type="ECO:0000259" key="5">
    <source>
        <dbReference type="PROSITE" id="PS50915"/>
    </source>
</evidence>
<feature type="chain" id="PRO_5030534615" description="Beta/gamma crystallin 'Greek key' domain-containing protein" evidence="4">
    <location>
        <begin position="23"/>
        <end position="226"/>
    </location>
</feature>
<reference evidence="6 7" key="1">
    <citation type="submission" date="2020-08" db="EMBL/GenBank/DDBJ databases">
        <title>Genomic Encyclopedia of Type Strains, Phase III (KMG-III): the genomes of soil and plant-associated and newly described type strains.</title>
        <authorList>
            <person name="Whitman W."/>
        </authorList>
    </citation>
    <scope>NUCLEOTIDE SEQUENCE [LARGE SCALE GENOMIC DNA]</scope>
    <source>
        <strain evidence="6 7">CECT 8897</strain>
    </source>
</reference>
<evidence type="ECO:0000313" key="6">
    <source>
        <dbReference type="EMBL" id="MBB3119488.1"/>
    </source>
</evidence>
<sequence>MKRMFTLASLLAATLISQAASAGEMTLYAREGFRGSEVTVYETTSNFRDLGFNDRASSLVVHSGAWELCEHRDFGGYCAVFERGEYADLRRFNNSISSAREVQVRNRDRWGGGGGWNDNRGRDDRGHDHDWRGRDRDRDRDRQQLPPVELYTDSRFEGPSVSVRSNMRSLVDLNFNDRVSSLIISEGQWELCEHADYRGECVVYGPGRYPNVGGMNDRFSSIRRVR</sequence>
<dbReference type="EMBL" id="JACHXD010000006">
    <property type="protein sequence ID" value="MBB3119488.1"/>
    <property type="molecule type" value="Genomic_DNA"/>
</dbReference>
<dbReference type="Proteomes" id="UP000541535">
    <property type="component" value="Unassembled WGS sequence"/>
</dbReference>
<feature type="domain" description="Beta/gamma crystallin 'Greek key'" evidence="5">
    <location>
        <begin position="64"/>
        <end position="103"/>
    </location>
</feature>
<feature type="region of interest" description="Disordered" evidence="3">
    <location>
        <begin position="110"/>
        <end position="146"/>
    </location>
</feature>